<feature type="domain" description="SAM" evidence="1">
    <location>
        <begin position="5"/>
        <end position="49"/>
    </location>
</feature>
<name>A0A813SPR8_9BILA</name>
<dbReference type="SUPFAM" id="SSF47769">
    <property type="entry name" value="SAM/Pointed domain"/>
    <property type="match status" value="1"/>
</dbReference>
<dbReference type="PROSITE" id="PS50105">
    <property type="entry name" value="SAM_DOMAIN"/>
    <property type="match status" value="1"/>
</dbReference>
<protein>
    <recommendedName>
        <fullName evidence="1">SAM domain-containing protein</fullName>
    </recommendedName>
</protein>
<organism evidence="2 3">
    <name type="scientific">Brachionus calyciflorus</name>
    <dbReference type="NCBI Taxonomy" id="104777"/>
    <lineage>
        <taxon>Eukaryota</taxon>
        <taxon>Metazoa</taxon>
        <taxon>Spiralia</taxon>
        <taxon>Gnathifera</taxon>
        <taxon>Rotifera</taxon>
        <taxon>Eurotatoria</taxon>
        <taxon>Monogononta</taxon>
        <taxon>Pseudotrocha</taxon>
        <taxon>Ploima</taxon>
        <taxon>Brachionidae</taxon>
        <taxon>Brachionus</taxon>
    </lineage>
</organism>
<reference evidence="2" key="1">
    <citation type="submission" date="2021-02" db="EMBL/GenBank/DDBJ databases">
        <authorList>
            <person name="Nowell W R."/>
        </authorList>
    </citation>
    <scope>NUCLEOTIDE SEQUENCE</scope>
    <source>
        <strain evidence="2">Ploen Becks lab</strain>
    </source>
</reference>
<dbReference type="Gene3D" id="1.10.150.50">
    <property type="entry name" value="Transcription Factor, Ets-1"/>
    <property type="match status" value="1"/>
</dbReference>
<dbReference type="InterPro" id="IPR013761">
    <property type="entry name" value="SAM/pointed_sf"/>
</dbReference>
<evidence type="ECO:0000313" key="2">
    <source>
        <dbReference type="EMBL" id="CAF0798918.1"/>
    </source>
</evidence>
<proteinExistence type="predicted"/>
<evidence type="ECO:0000313" key="3">
    <source>
        <dbReference type="Proteomes" id="UP000663879"/>
    </source>
</evidence>
<dbReference type="OrthoDB" id="9988253at2759"/>
<dbReference type="Proteomes" id="UP000663879">
    <property type="component" value="Unassembled WGS sequence"/>
</dbReference>
<comment type="caution">
    <text evidence="2">The sequence shown here is derived from an EMBL/GenBank/DDBJ whole genome shotgun (WGS) entry which is preliminary data.</text>
</comment>
<evidence type="ECO:0000259" key="1">
    <source>
        <dbReference type="PROSITE" id="PS50105"/>
    </source>
</evidence>
<sequence length="340" mass="39533">MFRSEVEEWLYSIGLEDLYDSFADDGFTTLESVRHMRQSDIDAIVDRRGYMNILNEEIDKLNYGDLSSLPPIPQARESVSRARSYFEYEREPEYEDREKLIFRYESRGIPAVGYASRHLARRAKSVARKTRGTSVGFAPRASVERYAPNSASEAFESIIANRRAASVAANLAQEAEYQAASSALLNRQQKRDQDRKLRAKTEMQYIANNPDGLSSEIIDRSKFRDHYTNEYVWVERNHITDVGVKYDGLSRKVDHKPSHWRCEDEIERGKEYKRMNDECADKIADNRYSIANSRDWLVDDGGVVDRVHRMSAQTLKTRYDLDSIRRNMENLKSMRARLLN</sequence>
<dbReference type="InterPro" id="IPR001660">
    <property type="entry name" value="SAM"/>
</dbReference>
<gene>
    <name evidence="2" type="ORF">OXX778_LOCUS6362</name>
</gene>
<keyword evidence="3" id="KW-1185">Reference proteome</keyword>
<dbReference type="EMBL" id="CAJNOC010000747">
    <property type="protein sequence ID" value="CAF0798918.1"/>
    <property type="molecule type" value="Genomic_DNA"/>
</dbReference>
<dbReference type="AlphaFoldDB" id="A0A813SPR8"/>
<accession>A0A813SPR8</accession>